<name>A0A480AK46_9BURK</name>
<dbReference type="SUPFAM" id="SSF51430">
    <property type="entry name" value="NAD(P)-linked oxidoreductase"/>
    <property type="match status" value="1"/>
</dbReference>
<evidence type="ECO:0000313" key="3">
    <source>
        <dbReference type="Proteomes" id="UP000301751"/>
    </source>
</evidence>
<reference evidence="3" key="1">
    <citation type="submission" date="2019-03" db="EMBL/GenBank/DDBJ databases">
        <title>Aquabacterium pictum sp.nov., the first bacteriochlorophyll a-containing freshwater bacterium in the genus Aquabacterium of the class Betaproteobacteria.</title>
        <authorList>
            <person name="Hirose S."/>
            <person name="Tank M."/>
            <person name="Hara E."/>
            <person name="Tamaki H."/>
            <person name="Takaichi S."/>
            <person name="Haruta S."/>
            <person name="Hanada S."/>
        </authorList>
    </citation>
    <scope>NUCLEOTIDE SEQUENCE [LARGE SCALE GENOMIC DNA]</scope>
    <source>
        <strain evidence="3">W35</strain>
    </source>
</reference>
<evidence type="ECO:0000259" key="1">
    <source>
        <dbReference type="Pfam" id="PF00248"/>
    </source>
</evidence>
<keyword evidence="3" id="KW-1185">Reference proteome</keyword>
<gene>
    <name evidence="2" type="ORF">AQPW35_01710</name>
</gene>
<sequence>MPAAALPNPAGLSPVIAGAWRLAEWQWTAEQRLAWIEANLDIGVTSFDHADADGSHSVARLLGEALALRPGLRQRVQLVGTCHLGAAATAAADLRAAVDAMLRALQTDHLDLLLIQPAATLPDPDLLAAAVAGLRQAGKLRHAGLANATAPQVAALHARLPLATHQVALSPLQRRALDDGLLDQCLQLGLRPMLWAPLAGGRIFTGQDADACRLRAVLATQAAALGIAVTTLVIAWLLHHPSRPLPILGSRRIVVAQQALAALPLQLEAATWWQIWSAASGQAVP</sequence>
<dbReference type="InterPro" id="IPR036812">
    <property type="entry name" value="NAD(P)_OxRdtase_dom_sf"/>
</dbReference>
<dbReference type="Proteomes" id="UP000301751">
    <property type="component" value="Unassembled WGS sequence"/>
</dbReference>
<dbReference type="PANTHER" id="PTHR43364:SF1">
    <property type="entry name" value="OXIDOREDUCTASE YDHF"/>
    <property type="match status" value="1"/>
</dbReference>
<dbReference type="Pfam" id="PF00248">
    <property type="entry name" value="Aldo_ket_red"/>
    <property type="match status" value="1"/>
</dbReference>
<proteinExistence type="predicted"/>
<dbReference type="GO" id="GO:0005829">
    <property type="term" value="C:cytosol"/>
    <property type="evidence" value="ECO:0007669"/>
    <property type="project" value="TreeGrafter"/>
</dbReference>
<organism evidence="2 3">
    <name type="scientific">Pseudaquabacterium pictum</name>
    <dbReference type="NCBI Taxonomy" id="2315236"/>
    <lineage>
        <taxon>Bacteria</taxon>
        <taxon>Pseudomonadati</taxon>
        <taxon>Pseudomonadota</taxon>
        <taxon>Betaproteobacteria</taxon>
        <taxon>Burkholderiales</taxon>
        <taxon>Sphaerotilaceae</taxon>
        <taxon>Pseudaquabacterium</taxon>
    </lineage>
</organism>
<protein>
    <submittedName>
        <fullName evidence="2">Oxidoreductase</fullName>
    </submittedName>
</protein>
<accession>A0A480AK46</accession>
<feature type="domain" description="NADP-dependent oxidoreductase" evidence="1">
    <location>
        <begin position="15"/>
        <end position="275"/>
    </location>
</feature>
<dbReference type="Gene3D" id="3.20.20.100">
    <property type="entry name" value="NADP-dependent oxidoreductase domain"/>
    <property type="match status" value="1"/>
</dbReference>
<dbReference type="InterPro" id="IPR023210">
    <property type="entry name" value="NADP_OxRdtase_dom"/>
</dbReference>
<dbReference type="InterPro" id="IPR050523">
    <property type="entry name" value="AKR_Detox_Biosynth"/>
</dbReference>
<dbReference type="EMBL" id="BJCL01000001">
    <property type="protein sequence ID" value="GCL61090.1"/>
    <property type="molecule type" value="Genomic_DNA"/>
</dbReference>
<dbReference type="PANTHER" id="PTHR43364">
    <property type="entry name" value="NADH-SPECIFIC METHYLGLYOXAL REDUCTASE-RELATED"/>
    <property type="match status" value="1"/>
</dbReference>
<evidence type="ECO:0000313" key="2">
    <source>
        <dbReference type="EMBL" id="GCL61090.1"/>
    </source>
</evidence>
<dbReference type="RefSeq" id="WP_137730873.1">
    <property type="nucleotide sequence ID" value="NZ_BJCL01000001.1"/>
</dbReference>
<comment type="caution">
    <text evidence="2">The sequence shown here is derived from an EMBL/GenBank/DDBJ whole genome shotgun (WGS) entry which is preliminary data.</text>
</comment>
<dbReference type="AlphaFoldDB" id="A0A480AK46"/>
<dbReference type="OrthoDB" id="9768793at2"/>